<reference evidence="6 7" key="1">
    <citation type="journal article" date="2016" name="Sci. Rep.">
        <title>Metabolic traits of an uncultured archaeal lineage -MSBL1- from brine pools of the Red Sea.</title>
        <authorList>
            <person name="Mwirichia R."/>
            <person name="Alam I."/>
            <person name="Rashid M."/>
            <person name="Vinu M."/>
            <person name="Ba-Alawi W."/>
            <person name="Anthony Kamau A."/>
            <person name="Kamanda Ngugi D."/>
            <person name="Goker M."/>
            <person name="Klenk H.P."/>
            <person name="Bajic V."/>
            <person name="Stingl U."/>
        </authorList>
    </citation>
    <scope>NUCLEOTIDE SEQUENCE [LARGE SCALE GENOMIC DNA]</scope>
    <source>
        <strain evidence="6">SCGC-AAA259J03</strain>
    </source>
</reference>
<comment type="pathway">
    <text evidence="5">Cofactor biosynthesis; coenzyme A biosynthesis.</text>
</comment>
<protein>
    <recommendedName>
        <fullName evidence="5">4-phosphopantoate--beta-alanine ligase</fullName>
        <ecNumber evidence="5">6.3.2.36</ecNumber>
    </recommendedName>
    <alternativeName>
        <fullName evidence="5">Phosphopantothenate synthetase</fullName>
        <shortName evidence="5">PPS</shortName>
    </alternativeName>
</protein>
<keyword evidence="1 5" id="KW-0436">Ligase</keyword>
<dbReference type="PIRSF" id="PIRSF004853">
    <property type="entry name" value="UCP004853"/>
    <property type="match status" value="1"/>
</dbReference>
<name>A0A656YX76_9EURY</name>
<evidence type="ECO:0000256" key="2">
    <source>
        <dbReference type="ARBA" id="ARBA00022741"/>
    </source>
</evidence>
<feature type="binding site" evidence="5">
    <location>
        <position position="39"/>
    </location>
    <ligand>
        <name>ATP</name>
        <dbReference type="ChEBI" id="CHEBI:30616"/>
    </ligand>
</feature>
<dbReference type="AlphaFoldDB" id="A0A656YX76"/>
<sequence>MNEVNSDHPRAESLRIRKKLSEGFRKGLVTPEGLAAHGRGEAFDYILGERTTKEAEKAIEAAAAEIIKAKNPVFSVNGNVSALVCESIAELSERYDIDVEVNLFHESEDREKKIAEHLKDCGVDRVLGVEEEYSTEFSDIKSSRKKVDKRGQKRGDVIVVPLEDGDRTEALVKSGKTVITVDLNPMSRTARAAHITIVDNIVRAMPILIEKIGEIKNAPPERIEQIIENFDNEENLRRTIESMVNRLKKI</sequence>
<feature type="binding site" evidence="5">
    <location>
        <begin position="188"/>
        <end position="189"/>
    </location>
    <ligand>
        <name>ATP</name>
        <dbReference type="ChEBI" id="CHEBI:30616"/>
    </ligand>
</feature>
<dbReference type="UniPathway" id="UPA00241"/>
<dbReference type="PANTHER" id="PTHR40695">
    <property type="entry name" value="4-PHOSPHOPANTOATE--BETA-ALANINE LIGASE"/>
    <property type="match status" value="1"/>
</dbReference>
<evidence type="ECO:0000256" key="4">
    <source>
        <dbReference type="ARBA" id="ARBA00022993"/>
    </source>
</evidence>
<dbReference type="Proteomes" id="UP000070257">
    <property type="component" value="Unassembled WGS sequence"/>
</dbReference>
<proteinExistence type="inferred from homology"/>
<evidence type="ECO:0000256" key="3">
    <source>
        <dbReference type="ARBA" id="ARBA00022840"/>
    </source>
</evidence>
<dbReference type="EMBL" id="LHXT01000004">
    <property type="protein sequence ID" value="KXA98845.1"/>
    <property type="molecule type" value="Genomic_DNA"/>
</dbReference>
<dbReference type="InterPro" id="IPR002855">
    <property type="entry name" value="PPS/PS"/>
</dbReference>
<evidence type="ECO:0000313" key="6">
    <source>
        <dbReference type="EMBL" id="KXA98845.1"/>
    </source>
</evidence>
<dbReference type="InterPro" id="IPR038138">
    <property type="entry name" value="PPS/PS_sf"/>
</dbReference>
<comment type="subunit">
    <text evidence="5">Homodimer.</text>
</comment>
<keyword evidence="3 5" id="KW-0067">ATP-binding</keyword>
<dbReference type="NCBIfam" id="NF010324">
    <property type="entry name" value="PRK13761.1"/>
    <property type="match status" value="1"/>
</dbReference>
<keyword evidence="2 5" id="KW-0547">Nucleotide-binding</keyword>
<keyword evidence="7" id="KW-1185">Reference proteome</keyword>
<organism evidence="6 7">
    <name type="scientific">candidate division MSBL1 archaeon SCGC-AAA259J03</name>
    <dbReference type="NCBI Taxonomy" id="1698269"/>
    <lineage>
        <taxon>Archaea</taxon>
        <taxon>Methanobacteriati</taxon>
        <taxon>Methanobacteriota</taxon>
        <taxon>candidate division MSBL1</taxon>
    </lineage>
</organism>
<feature type="binding site" evidence="5">
    <location>
        <position position="17"/>
    </location>
    <ligand>
        <name>ATP</name>
        <dbReference type="ChEBI" id="CHEBI:30616"/>
    </ligand>
</feature>
<comment type="function">
    <text evidence="5">Catalyzes the condensation of (R)-4-phosphopantoate and beta-alanine to 4'-phosphopantothenate in the CoA biosynthesis pathway.</text>
</comment>
<dbReference type="GO" id="GO:0015937">
    <property type="term" value="P:coenzyme A biosynthetic process"/>
    <property type="evidence" value="ECO:0007669"/>
    <property type="project" value="UniProtKB-UniRule"/>
</dbReference>
<comment type="similarity">
    <text evidence="5">Belongs to the archaeal phosphopantothenate synthetase family.</text>
</comment>
<dbReference type="HAMAP" id="MF_02224">
    <property type="entry name" value="PPS"/>
    <property type="match status" value="1"/>
</dbReference>
<evidence type="ECO:0000256" key="1">
    <source>
        <dbReference type="ARBA" id="ARBA00022598"/>
    </source>
</evidence>
<dbReference type="Gene3D" id="3.40.50.12640">
    <property type="entry name" value="Phosphopantoate/pantothenate synthetase"/>
    <property type="match status" value="1"/>
</dbReference>
<evidence type="ECO:0000313" key="7">
    <source>
        <dbReference type="Proteomes" id="UP000070257"/>
    </source>
</evidence>
<gene>
    <name evidence="6" type="ORF">AKJ39_00655</name>
</gene>
<comment type="catalytic activity">
    <reaction evidence="5">
        <text>(R)-4-phosphopantoate + beta-alanine + ATP = (R)-4'-phosphopantothenate + AMP + diphosphate + H(+)</text>
        <dbReference type="Rhea" id="RHEA:27930"/>
        <dbReference type="ChEBI" id="CHEBI:10986"/>
        <dbReference type="ChEBI" id="CHEBI:15378"/>
        <dbReference type="ChEBI" id="CHEBI:30616"/>
        <dbReference type="ChEBI" id="CHEBI:33019"/>
        <dbReference type="ChEBI" id="CHEBI:57966"/>
        <dbReference type="ChEBI" id="CHEBI:61294"/>
        <dbReference type="ChEBI" id="CHEBI:456215"/>
        <dbReference type="EC" id="6.3.2.36"/>
    </reaction>
</comment>
<dbReference type="EC" id="6.3.2.36" evidence="5"/>
<dbReference type="GO" id="GO:0016881">
    <property type="term" value="F:acid-amino acid ligase activity"/>
    <property type="evidence" value="ECO:0007669"/>
    <property type="project" value="UniProtKB-UniRule"/>
</dbReference>
<feature type="binding site" evidence="5">
    <location>
        <begin position="200"/>
        <end position="201"/>
    </location>
    <ligand>
        <name>ATP</name>
        <dbReference type="ChEBI" id="CHEBI:30616"/>
    </ligand>
</feature>
<keyword evidence="4 5" id="KW-0173">Coenzyme A biosynthesis</keyword>
<accession>A0A656YX76</accession>
<evidence type="ECO:0000256" key="5">
    <source>
        <dbReference type="HAMAP-Rule" id="MF_02224"/>
    </source>
</evidence>
<dbReference type="GO" id="GO:0005524">
    <property type="term" value="F:ATP binding"/>
    <property type="evidence" value="ECO:0007669"/>
    <property type="project" value="UniProtKB-KW"/>
</dbReference>
<comment type="caution">
    <text evidence="6">The sequence shown here is derived from an EMBL/GenBank/DDBJ whole genome shotgun (WGS) entry which is preliminary data.</text>
</comment>
<dbReference type="PANTHER" id="PTHR40695:SF1">
    <property type="entry name" value="4-PHOSPHOPANTOATE--BETA-ALANINE LIGASE"/>
    <property type="match status" value="1"/>
</dbReference>
<dbReference type="Pfam" id="PF02006">
    <property type="entry name" value="PPS_PS"/>
    <property type="match status" value="1"/>
</dbReference>
<feature type="binding site" evidence="5">
    <location>
        <begin position="182"/>
        <end position="184"/>
    </location>
    <ligand>
        <name>ATP</name>
        <dbReference type="ChEBI" id="CHEBI:30616"/>
    </ligand>
</feature>